<accession>A0A9X2UE21</accession>
<dbReference type="EMBL" id="JANUAU010000004">
    <property type="protein sequence ID" value="MCS3677554.1"/>
    <property type="molecule type" value="Genomic_DNA"/>
</dbReference>
<dbReference type="Proteomes" id="UP001155027">
    <property type="component" value="Unassembled WGS sequence"/>
</dbReference>
<dbReference type="Proteomes" id="UP001155057">
    <property type="component" value="Unassembled WGS sequence"/>
</dbReference>
<comment type="caution">
    <text evidence="4">The sequence shown here is derived from an EMBL/GenBank/DDBJ whole genome shotgun (WGS) entry which is preliminary data.</text>
</comment>
<dbReference type="SMART" id="SM00554">
    <property type="entry name" value="FAS1"/>
    <property type="match status" value="1"/>
</dbReference>
<dbReference type="AlphaFoldDB" id="A0A9X2UE21"/>
<sequence>MTTYASRFVFLLGLGLALLAGPAVAQQDDMGADQPDVVDTAVQADGFNTLAQALKAADLVEDLKGEGPFTVFAPTDAAFEALPDGQLESLLQPENKEQLQAILRYHVVSGAVMASDVTGADAVPTFEGRSIQVQVDDGTVRLMGQNTATVVQTDLEASNGVIHVIDSVLLPPEANDGGM</sequence>
<dbReference type="EMBL" id="JANUAE010000001">
    <property type="protein sequence ID" value="MCS3708653.1"/>
    <property type="molecule type" value="Genomic_DNA"/>
</dbReference>
<dbReference type="PANTHER" id="PTHR10900">
    <property type="entry name" value="PERIOSTIN-RELATED"/>
    <property type="match status" value="1"/>
</dbReference>
<name>A0A9X2UE21_9BACT</name>
<feature type="signal peptide" evidence="1">
    <location>
        <begin position="1"/>
        <end position="25"/>
    </location>
</feature>
<dbReference type="PANTHER" id="PTHR10900:SF77">
    <property type="entry name" value="FI19380P1"/>
    <property type="match status" value="1"/>
</dbReference>
<dbReference type="InterPro" id="IPR036378">
    <property type="entry name" value="FAS1_dom_sf"/>
</dbReference>
<dbReference type="FunFam" id="2.30.180.10:FF:000019">
    <property type="entry name" value="Cell surface lipoprotein"/>
    <property type="match status" value="1"/>
</dbReference>
<dbReference type="GeneID" id="83729151"/>
<protein>
    <submittedName>
        <fullName evidence="4">Surface protein with fasciclin (FAS1) repeats</fullName>
    </submittedName>
</protein>
<dbReference type="Pfam" id="PF02469">
    <property type="entry name" value="Fasciclin"/>
    <property type="match status" value="1"/>
</dbReference>
<gene>
    <name evidence="4" type="ORF">GGP61_000240</name>
    <name evidence="3" type="ORF">GGP71_001477</name>
    <name evidence="5" type="ORF">GGQ01_000444</name>
</gene>
<evidence type="ECO:0000259" key="2">
    <source>
        <dbReference type="PROSITE" id="PS50213"/>
    </source>
</evidence>
<keyword evidence="1" id="KW-0732">Signal</keyword>
<organism evidence="4 6">
    <name type="scientific">Salinibacter ruber</name>
    <dbReference type="NCBI Taxonomy" id="146919"/>
    <lineage>
        <taxon>Bacteria</taxon>
        <taxon>Pseudomonadati</taxon>
        <taxon>Rhodothermota</taxon>
        <taxon>Rhodothermia</taxon>
        <taxon>Rhodothermales</taxon>
        <taxon>Salinibacteraceae</taxon>
        <taxon>Salinibacter</taxon>
    </lineage>
</organism>
<evidence type="ECO:0000313" key="5">
    <source>
        <dbReference type="EMBL" id="MCS4035400.1"/>
    </source>
</evidence>
<dbReference type="InterPro" id="IPR000782">
    <property type="entry name" value="FAS1_domain"/>
</dbReference>
<evidence type="ECO:0000313" key="4">
    <source>
        <dbReference type="EMBL" id="MCS3708653.1"/>
    </source>
</evidence>
<dbReference type="RefSeq" id="WP_103017474.1">
    <property type="nucleotide sequence ID" value="NZ_CALTSG010000014.1"/>
</dbReference>
<evidence type="ECO:0000256" key="1">
    <source>
        <dbReference type="SAM" id="SignalP"/>
    </source>
</evidence>
<dbReference type="Proteomes" id="UP001155040">
    <property type="component" value="Unassembled WGS sequence"/>
</dbReference>
<reference evidence="4" key="1">
    <citation type="submission" date="2022-08" db="EMBL/GenBank/DDBJ databases">
        <title>Genomic Encyclopedia of Type Strains, Phase V (KMG-V): Genome sequencing to study the core and pangenomes of soil and plant-associated prokaryotes.</title>
        <authorList>
            <person name="Whitman W."/>
        </authorList>
    </citation>
    <scope>NUCLEOTIDE SEQUENCE</scope>
    <source>
        <strain evidence="3">0</strain>
        <strain evidence="5">SP3012</strain>
        <strain evidence="4">SP3049</strain>
    </source>
</reference>
<evidence type="ECO:0000313" key="3">
    <source>
        <dbReference type="EMBL" id="MCS3677554.1"/>
    </source>
</evidence>
<dbReference type="PROSITE" id="PS50213">
    <property type="entry name" value="FAS1"/>
    <property type="match status" value="1"/>
</dbReference>
<evidence type="ECO:0000313" key="6">
    <source>
        <dbReference type="Proteomes" id="UP001155057"/>
    </source>
</evidence>
<dbReference type="Gene3D" id="2.30.180.10">
    <property type="entry name" value="FAS1 domain"/>
    <property type="match status" value="1"/>
</dbReference>
<proteinExistence type="predicted"/>
<dbReference type="InterPro" id="IPR050904">
    <property type="entry name" value="Adhesion/Biosynth-related"/>
</dbReference>
<dbReference type="GO" id="GO:0005615">
    <property type="term" value="C:extracellular space"/>
    <property type="evidence" value="ECO:0007669"/>
    <property type="project" value="TreeGrafter"/>
</dbReference>
<dbReference type="SUPFAM" id="SSF82153">
    <property type="entry name" value="FAS1 domain"/>
    <property type="match status" value="1"/>
</dbReference>
<dbReference type="EMBL" id="JANUBF010000002">
    <property type="protein sequence ID" value="MCS4035400.1"/>
    <property type="molecule type" value="Genomic_DNA"/>
</dbReference>
<feature type="domain" description="FAS1" evidence="2">
    <location>
        <begin position="34"/>
        <end position="169"/>
    </location>
</feature>
<feature type="chain" id="PRO_5041155861" evidence="1">
    <location>
        <begin position="26"/>
        <end position="179"/>
    </location>
</feature>